<sequence length="45" mass="4960">MTTSLYETRTSEADAGTTHAEQLLLVESCTSPITAMRRRYVAPVT</sequence>
<protein>
    <submittedName>
        <fullName evidence="1">Uncharacterized protein</fullName>
    </submittedName>
</protein>
<dbReference type="Proteomes" id="UP000735541">
    <property type="component" value="Unassembled WGS sequence"/>
</dbReference>
<evidence type="ECO:0000313" key="2">
    <source>
        <dbReference type="Proteomes" id="UP000735541"/>
    </source>
</evidence>
<name>A0ABS6U0N7_STRHA</name>
<gene>
    <name evidence="1" type="ORF">STHAL_32155</name>
</gene>
<dbReference type="EMBL" id="JAHUVW010000004">
    <property type="protein sequence ID" value="MBV7674102.1"/>
    <property type="molecule type" value="Genomic_DNA"/>
</dbReference>
<reference evidence="1 2" key="1">
    <citation type="submission" date="2021-07" db="EMBL/GenBank/DDBJ databases">
        <title>Sequencing Streptomyces halstedii LGO-A4 genome an citrus endophytic actinomycete.</title>
        <authorList>
            <person name="Samborskyy M."/>
            <person name="Scott N."/>
            <person name="Deglau R."/>
            <person name="Dickens S."/>
            <person name="Oliveira L.G."/>
        </authorList>
    </citation>
    <scope>NUCLEOTIDE SEQUENCE [LARGE SCALE GENOMIC DNA]</scope>
    <source>
        <strain evidence="1 2">LGO-A4</strain>
    </source>
</reference>
<keyword evidence="2" id="KW-1185">Reference proteome</keyword>
<dbReference type="RefSeq" id="WP_228873821.1">
    <property type="nucleotide sequence ID" value="NZ_JAHUVW010000004.1"/>
</dbReference>
<proteinExistence type="predicted"/>
<accession>A0ABS6U0N7</accession>
<organism evidence="1 2">
    <name type="scientific">Streptomyces halstedii</name>
    <dbReference type="NCBI Taxonomy" id="1944"/>
    <lineage>
        <taxon>Bacteria</taxon>
        <taxon>Bacillati</taxon>
        <taxon>Actinomycetota</taxon>
        <taxon>Actinomycetes</taxon>
        <taxon>Kitasatosporales</taxon>
        <taxon>Streptomycetaceae</taxon>
        <taxon>Streptomyces</taxon>
    </lineage>
</organism>
<evidence type="ECO:0000313" key="1">
    <source>
        <dbReference type="EMBL" id="MBV7674102.1"/>
    </source>
</evidence>
<comment type="caution">
    <text evidence="1">The sequence shown here is derived from an EMBL/GenBank/DDBJ whole genome shotgun (WGS) entry which is preliminary data.</text>
</comment>